<organism evidence="1 2">
    <name type="scientific">Micromonospora pattaloongensis</name>
    <dbReference type="NCBI Taxonomy" id="405436"/>
    <lineage>
        <taxon>Bacteria</taxon>
        <taxon>Bacillati</taxon>
        <taxon>Actinomycetota</taxon>
        <taxon>Actinomycetes</taxon>
        <taxon>Micromonosporales</taxon>
        <taxon>Micromonosporaceae</taxon>
        <taxon>Micromonospora</taxon>
    </lineage>
</organism>
<dbReference type="AlphaFoldDB" id="A0A1H3K9X0"/>
<keyword evidence="2" id="KW-1185">Reference proteome</keyword>
<accession>A0A1H3K9X0</accession>
<dbReference type="EMBL" id="FNPH01000002">
    <property type="protein sequence ID" value="SDY48997.1"/>
    <property type="molecule type" value="Genomic_DNA"/>
</dbReference>
<protein>
    <submittedName>
        <fullName evidence="1">Uncharacterized protein</fullName>
    </submittedName>
</protein>
<dbReference type="Proteomes" id="UP000242415">
    <property type="component" value="Unassembled WGS sequence"/>
</dbReference>
<evidence type="ECO:0000313" key="2">
    <source>
        <dbReference type="Proteomes" id="UP000242415"/>
    </source>
</evidence>
<gene>
    <name evidence="1" type="ORF">SAMN05444365_102420</name>
</gene>
<sequence length="33" mass="3783">MTAMSERHGKRPIMWIDRQRVGVVEEISGVASR</sequence>
<proteinExistence type="predicted"/>
<reference evidence="2" key="1">
    <citation type="submission" date="2016-10" db="EMBL/GenBank/DDBJ databases">
        <authorList>
            <person name="Varghese N."/>
            <person name="Submissions S."/>
        </authorList>
    </citation>
    <scope>NUCLEOTIDE SEQUENCE [LARGE SCALE GENOMIC DNA]</scope>
    <source>
        <strain evidence="2">DSM 45245</strain>
    </source>
</reference>
<dbReference type="STRING" id="405436.SAMN05444365_102420"/>
<evidence type="ECO:0000313" key="1">
    <source>
        <dbReference type="EMBL" id="SDY48997.1"/>
    </source>
</evidence>
<name>A0A1H3K9X0_9ACTN</name>